<proteinExistence type="predicted"/>
<dbReference type="GO" id="GO:0016020">
    <property type="term" value="C:membrane"/>
    <property type="evidence" value="ECO:0007669"/>
    <property type="project" value="InterPro"/>
</dbReference>
<dbReference type="GO" id="GO:0047355">
    <property type="term" value="F:CDP-glycerol glycerophosphotransferase activity"/>
    <property type="evidence" value="ECO:0007669"/>
    <property type="project" value="InterPro"/>
</dbReference>
<dbReference type="InterPro" id="IPR043148">
    <property type="entry name" value="TagF_C"/>
</dbReference>
<dbReference type="EMBL" id="BMHO01000001">
    <property type="protein sequence ID" value="GGD36725.1"/>
    <property type="molecule type" value="Genomic_DNA"/>
</dbReference>
<name>A0A916YBD5_9MICO</name>
<reference evidence="1" key="2">
    <citation type="submission" date="2020-09" db="EMBL/GenBank/DDBJ databases">
        <authorList>
            <person name="Sun Q."/>
            <person name="Zhou Y."/>
        </authorList>
    </citation>
    <scope>NUCLEOTIDE SEQUENCE</scope>
    <source>
        <strain evidence="1">CGMCC 1.15152</strain>
    </source>
</reference>
<comment type="caution">
    <text evidence="1">The sequence shown here is derived from an EMBL/GenBank/DDBJ whole genome shotgun (WGS) entry which is preliminary data.</text>
</comment>
<protein>
    <submittedName>
        <fullName evidence="1">Glycosyl transferase</fullName>
    </submittedName>
</protein>
<dbReference type="SUPFAM" id="SSF53756">
    <property type="entry name" value="UDP-Glycosyltransferase/glycogen phosphorylase"/>
    <property type="match status" value="1"/>
</dbReference>
<dbReference type="AlphaFoldDB" id="A0A916YBD5"/>
<sequence>MKDTPEPAGTAGASRRIVRGRIEPGSLRISRSSHGDGAGRLDTVEGVGVLNDAKNAVAVVRKAARGRSAYREVTSAMREQGPLERDRFQIAVYFADSDVNMYQMRQWYRPLQELAKTWPVVVMARHAMGAKALLDDGALPVAFVPEVRGVERFIERQDIRIVLYVNQNMRNFQMFRYGRRWHVFINHGESDKMYMTTNQYKAYDYAFIAGQAARDRLERTLWDADLDRKVIEIGRPQADHYSGTTPFTPDERTIVLYAPTWEGDRPSASYGSIVSHGETLVERLLSDPRYRVIYRPHPRSGVVDPAYGAANRRIIGAIRAANNADPAAQHVFDDGPDIGWQLAAADVAISDISAMVYDRLATGKPLLVTRPVEPAAEIDESGYLGACEWLTAEAAVNVIPEITRVLEDPHTAGRLEEWVRRYFGDTTPGAPTARFHDAIARLMREWDTHGSVSA</sequence>
<keyword evidence="2" id="KW-1185">Reference proteome</keyword>
<dbReference type="InterPro" id="IPR007554">
    <property type="entry name" value="Glycerophosphate_synth"/>
</dbReference>
<gene>
    <name evidence="1" type="ORF">GCM10010915_16720</name>
</gene>
<accession>A0A916YBD5</accession>
<dbReference type="Pfam" id="PF04464">
    <property type="entry name" value="Glyphos_transf"/>
    <property type="match status" value="1"/>
</dbReference>
<reference evidence="1" key="1">
    <citation type="journal article" date="2014" name="Int. J. Syst. Evol. Microbiol.">
        <title>Complete genome sequence of Corynebacterium casei LMG S-19264T (=DSM 44701T), isolated from a smear-ripened cheese.</title>
        <authorList>
            <consortium name="US DOE Joint Genome Institute (JGI-PGF)"/>
            <person name="Walter F."/>
            <person name="Albersmeier A."/>
            <person name="Kalinowski J."/>
            <person name="Ruckert C."/>
        </authorList>
    </citation>
    <scope>NUCLEOTIDE SEQUENCE</scope>
    <source>
        <strain evidence="1">CGMCC 1.15152</strain>
    </source>
</reference>
<evidence type="ECO:0000313" key="2">
    <source>
        <dbReference type="Proteomes" id="UP000633205"/>
    </source>
</evidence>
<dbReference type="Gene3D" id="3.40.50.12580">
    <property type="match status" value="1"/>
</dbReference>
<keyword evidence="1" id="KW-0808">Transferase</keyword>
<organism evidence="1 2">
    <name type="scientific">Microbacterium faecale</name>
    <dbReference type="NCBI Taxonomy" id="1804630"/>
    <lineage>
        <taxon>Bacteria</taxon>
        <taxon>Bacillati</taxon>
        <taxon>Actinomycetota</taxon>
        <taxon>Actinomycetes</taxon>
        <taxon>Micrococcales</taxon>
        <taxon>Microbacteriaceae</taxon>
        <taxon>Microbacterium</taxon>
    </lineage>
</organism>
<evidence type="ECO:0000313" key="1">
    <source>
        <dbReference type="EMBL" id="GGD36725.1"/>
    </source>
</evidence>
<dbReference type="Proteomes" id="UP000633205">
    <property type="component" value="Unassembled WGS sequence"/>
</dbReference>